<name>A0A316VYK3_9BASI</name>
<accession>A0A316VYK3</accession>
<dbReference type="GeneID" id="37033747"/>
<feature type="repeat" description="WD" evidence="3">
    <location>
        <begin position="547"/>
        <end position="586"/>
    </location>
</feature>
<dbReference type="PROSITE" id="PS50082">
    <property type="entry name" value="WD_REPEATS_2"/>
    <property type="match status" value="2"/>
</dbReference>
<evidence type="ECO:0000256" key="3">
    <source>
        <dbReference type="PROSITE-ProRule" id="PRU00221"/>
    </source>
</evidence>
<feature type="compositionally biased region" description="Polar residues" evidence="4">
    <location>
        <begin position="16"/>
        <end position="25"/>
    </location>
</feature>
<dbReference type="PROSITE" id="PS50181">
    <property type="entry name" value="FBOX"/>
    <property type="match status" value="1"/>
</dbReference>
<protein>
    <recommendedName>
        <fullName evidence="5">F-box domain-containing protein</fullName>
    </recommendedName>
</protein>
<dbReference type="InterPro" id="IPR036047">
    <property type="entry name" value="F-box-like_dom_sf"/>
</dbReference>
<dbReference type="GO" id="GO:0008252">
    <property type="term" value="F:nucleotidase activity"/>
    <property type="evidence" value="ECO:0007669"/>
    <property type="project" value="TreeGrafter"/>
</dbReference>
<evidence type="ECO:0000256" key="2">
    <source>
        <dbReference type="ARBA" id="ARBA00022737"/>
    </source>
</evidence>
<dbReference type="NCBIfam" id="TIGR01509">
    <property type="entry name" value="HAD-SF-IA-v3"/>
    <property type="match status" value="1"/>
</dbReference>
<dbReference type="InterPro" id="IPR010237">
    <property type="entry name" value="Pyr-5-nucltdase"/>
</dbReference>
<dbReference type="InterPro" id="IPR036322">
    <property type="entry name" value="WD40_repeat_dom_sf"/>
</dbReference>
<gene>
    <name evidence="6" type="ORF">IE81DRAFT_290968</name>
</gene>
<dbReference type="SUPFAM" id="SSF50978">
    <property type="entry name" value="WD40 repeat-like"/>
    <property type="match status" value="1"/>
</dbReference>
<evidence type="ECO:0000259" key="5">
    <source>
        <dbReference type="PROSITE" id="PS50181"/>
    </source>
</evidence>
<feature type="repeat" description="WD" evidence="3">
    <location>
        <begin position="627"/>
        <end position="666"/>
    </location>
</feature>
<dbReference type="AlphaFoldDB" id="A0A316VYK3"/>
<keyword evidence="7" id="KW-1185">Reference proteome</keyword>
<dbReference type="Gene3D" id="2.130.10.10">
    <property type="entry name" value="YVTN repeat-like/Quinoprotein amine dehydrogenase"/>
    <property type="match status" value="1"/>
</dbReference>
<feature type="region of interest" description="Disordered" evidence="4">
    <location>
        <begin position="763"/>
        <end position="907"/>
    </location>
</feature>
<sequence>MGDSPASTSTAKPASETRSSRQPPVQSRASSGSAISAATPRRSALRSDANNGTPSSTSRGAHSSAPSVASRLSGSNKSSPAQPSGRTSVGPRQRATSIRTKAAKEDAGAATSSDGQASSDAAVSLQHGGSSITNDGSTLANIGHVDQEALGRVGVLPLWDSALKLSEEDKAKNVIWLDIDNTLYRKSSRIAELMAQRIRAYFLTLGLDESEAERLHKHYYSSYGLAIKGLVRHHKIDPLDYDAKCDASLPLDDILKPDAEIQQLLADVDRTKTRIWALTNAYKTHAVRVLKLLGLHEYIEGVIYCDYAVDSFVSKPDREYYDAALAHVGTTAEQSFFVDDSALNIRAAHDLGWRSCVLFSEVDEEPIEPESDQSSSTLTTFDTGMLLPKAAPNGNVAQDKTTRGGHFDEELLKSQFRSLPHQHRVRLVSILVSAAEPADLVVLSRLIDRHLRLSRDMISSLPDRIITSIFEKLEVRELLRCRQVSKRWLEIAAMPELWRSHAIALTEADPTPVIPPDQPAGWEPLVRALYWRERNWARGIAQRVDLFEGHTGFVTAVKRKGQTLVTGSYDQTVRIWDLTTGKCTRILQAKAIACLDFLPGAILCAGLYDTGRIMVWDMRTWELLHTLTGHNRGIRNLALNARHLVTVGQDKAVICWDWRTGEKVIRWGQQSNVSLGVSIVDDDKIVACTVDAIVRTFSIKRQQMIGQFHISKLGGDDKALSAELAGLGGDANMLQWFAAHRRTITVASRDSVVHLEWSEHIEPLAEEESPRSTPIRSRKDSTQSTAGGRPSTSLSNLSRSRRDSTASNASDATTATSAPIRRASGAPASRSPGVARSPSVLQPLSRAGSIGTPSRPAPTSSSDKRRSLNKTVSPMPWPTPPGASSKAGFPASPSLPAFPSSTSALETRDDIGGEAKRTRIAPNLTVAPQVIDIVRMPDGATGCVDPGKRRVVSACRFSSRAGSDRRIFATTLRLEGRREDEEQGGGRTVVPLGGAWQEQADLLAQPAANPMSIILDHESCVVGTSSGLIYRVSFVGNAYTQGWVEAESSNGKADTAVSQRGIGDTTITDLVQLRDIWSTLMLPEDSPADHPGRFKPRRDLVAAMGLR</sequence>
<dbReference type="OrthoDB" id="1065058at2759"/>
<dbReference type="PROSITE" id="PS00678">
    <property type="entry name" value="WD_REPEATS_1"/>
    <property type="match status" value="1"/>
</dbReference>
<dbReference type="Gene3D" id="1.10.150.450">
    <property type="match status" value="1"/>
</dbReference>
<feature type="region of interest" description="Disordered" evidence="4">
    <location>
        <begin position="1"/>
        <end position="129"/>
    </location>
</feature>
<feature type="compositionally biased region" description="Polar residues" evidence="4">
    <location>
        <begin position="110"/>
        <end position="129"/>
    </location>
</feature>
<dbReference type="Pfam" id="PF00702">
    <property type="entry name" value="Hydrolase"/>
    <property type="match status" value="1"/>
</dbReference>
<dbReference type="Gene3D" id="1.20.1280.50">
    <property type="match status" value="1"/>
</dbReference>
<dbReference type="SUPFAM" id="SSF81383">
    <property type="entry name" value="F-box domain"/>
    <property type="match status" value="1"/>
</dbReference>
<dbReference type="SMART" id="SM00320">
    <property type="entry name" value="WD40"/>
    <property type="match status" value="3"/>
</dbReference>
<dbReference type="InParanoid" id="A0A316VYK3"/>
<dbReference type="InterPro" id="IPR001680">
    <property type="entry name" value="WD40_rpt"/>
</dbReference>
<keyword evidence="1 3" id="KW-0853">WD repeat</keyword>
<feature type="compositionally biased region" description="Low complexity" evidence="4">
    <location>
        <begin position="1"/>
        <end position="14"/>
    </location>
</feature>
<dbReference type="Proteomes" id="UP000245783">
    <property type="component" value="Unassembled WGS sequence"/>
</dbReference>
<dbReference type="PANTHER" id="PTHR47438:SF1">
    <property type="entry name" value="PHOSPHATE METABOLISM PROTEIN 8-RELATED"/>
    <property type="match status" value="1"/>
</dbReference>
<dbReference type="EMBL" id="KZ819385">
    <property type="protein sequence ID" value="PWN41988.1"/>
    <property type="molecule type" value="Genomic_DNA"/>
</dbReference>
<dbReference type="Pfam" id="PF00400">
    <property type="entry name" value="WD40"/>
    <property type="match status" value="2"/>
</dbReference>
<dbReference type="NCBIfam" id="TIGR01993">
    <property type="entry name" value="Pyr-5-nucltdase"/>
    <property type="match status" value="1"/>
</dbReference>
<dbReference type="PROSITE" id="PS50294">
    <property type="entry name" value="WD_REPEATS_REGION"/>
    <property type="match status" value="1"/>
</dbReference>
<evidence type="ECO:0000256" key="1">
    <source>
        <dbReference type="ARBA" id="ARBA00022574"/>
    </source>
</evidence>
<feature type="domain" description="F-box" evidence="5">
    <location>
        <begin position="455"/>
        <end position="501"/>
    </location>
</feature>
<dbReference type="SFLD" id="SFLDS00003">
    <property type="entry name" value="Haloacid_Dehalogenase"/>
    <property type="match status" value="1"/>
</dbReference>
<dbReference type="PANTHER" id="PTHR47438">
    <property type="entry name" value="PHOSPHATE METABOLISM PROTEIN 8-RELATED"/>
    <property type="match status" value="1"/>
</dbReference>
<dbReference type="Gene3D" id="3.40.50.1000">
    <property type="entry name" value="HAD superfamily/HAD-like"/>
    <property type="match status" value="1"/>
</dbReference>
<dbReference type="InterPro" id="IPR052791">
    <property type="entry name" value="SSM1_domain"/>
</dbReference>
<evidence type="ECO:0000313" key="6">
    <source>
        <dbReference type="EMBL" id="PWN41988.1"/>
    </source>
</evidence>
<dbReference type="InterPro" id="IPR006439">
    <property type="entry name" value="HAD-SF_hydro_IA"/>
</dbReference>
<dbReference type="CDD" id="cd09917">
    <property type="entry name" value="F-box_SF"/>
    <property type="match status" value="1"/>
</dbReference>
<dbReference type="InterPro" id="IPR001810">
    <property type="entry name" value="F-box_dom"/>
</dbReference>
<dbReference type="SUPFAM" id="SSF56784">
    <property type="entry name" value="HAD-like"/>
    <property type="match status" value="1"/>
</dbReference>
<dbReference type="InterPro" id="IPR019775">
    <property type="entry name" value="WD40_repeat_CS"/>
</dbReference>
<feature type="compositionally biased region" description="Polar residues" evidence="4">
    <location>
        <begin position="48"/>
        <end position="87"/>
    </location>
</feature>
<reference evidence="6 7" key="1">
    <citation type="journal article" date="2018" name="Mol. Biol. Evol.">
        <title>Broad Genomic Sampling Reveals a Smut Pathogenic Ancestry of the Fungal Clade Ustilaginomycotina.</title>
        <authorList>
            <person name="Kijpornyongpan T."/>
            <person name="Mondo S.J."/>
            <person name="Barry K."/>
            <person name="Sandor L."/>
            <person name="Lee J."/>
            <person name="Lipzen A."/>
            <person name="Pangilinan J."/>
            <person name="LaButti K."/>
            <person name="Hainaut M."/>
            <person name="Henrissat B."/>
            <person name="Grigoriev I.V."/>
            <person name="Spatafora J.W."/>
            <person name="Aime M.C."/>
        </authorList>
    </citation>
    <scope>NUCLEOTIDE SEQUENCE [LARGE SCALE GENOMIC DNA]</scope>
    <source>
        <strain evidence="6 7">MCA 4658</strain>
    </source>
</reference>
<feature type="compositionally biased region" description="Low complexity" evidence="4">
    <location>
        <begin position="789"/>
        <end position="798"/>
    </location>
</feature>
<dbReference type="SFLD" id="SFLDG01129">
    <property type="entry name" value="C1.5:_HAD__Beta-PGM__Phosphata"/>
    <property type="match status" value="1"/>
</dbReference>
<dbReference type="STRING" id="1522189.A0A316VYK3"/>
<feature type="compositionally biased region" description="Low complexity" evidence="4">
    <location>
        <begin position="887"/>
        <end position="905"/>
    </location>
</feature>
<feature type="compositionally biased region" description="Low complexity" evidence="4">
    <location>
        <begin position="805"/>
        <end position="818"/>
    </location>
</feature>
<dbReference type="InterPro" id="IPR015943">
    <property type="entry name" value="WD40/YVTN_repeat-like_dom_sf"/>
</dbReference>
<dbReference type="SMART" id="SM00256">
    <property type="entry name" value="FBOX"/>
    <property type="match status" value="1"/>
</dbReference>
<dbReference type="SFLD" id="SFLDG01132">
    <property type="entry name" value="C1.5.3:_5'-Nucleotidase_Like"/>
    <property type="match status" value="1"/>
</dbReference>
<dbReference type="InterPro" id="IPR036412">
    <property type="entry name" value="HAD-like_sf"/>
</dbReference>
<organism evidence="6 7">
    <name type="scientific">Ceraceosorus guamensis</name>
    <dbReference type="NCBI Taxonomy" id="1522189"/>
    <lineage>
        <taxon>Eukaryota</taxon>
        <taxon>Fungi</taxon>
        <taxon>Dikarya</taxon>
        <taxon>Basidiomycota</taxon>
        <taxon>Ustilaginomycotina</taxon>
        <taxon>Exobasidiomycetes</taxon>
        <taxon>Ceraceosorales</taxon>
        <taxon>Ceraceosoraceae</taxon>
        <taxon>Ceraceosorus</taxon>
    </lineage>
</organism>
<dbReference type="GO" id="GO:0009166">
    <property type="term" value="P:nucleotide catabolic process"/>
    <property type="evidence" value="ECO:0007669"/>
    <property type="project" value="TreeGrafter"/>
</dbReference>
<dbReference type="InterPro" id="IPR023214">
    <property type="entry name" value="HAD_sf"/>
</dbReference>
<evidence type="ECO:0000313" key="7">
    <source>
        <dbReference type="Proteomes" id="UP000245783"/>
    </source>
</evidence>
<proteinExistence type="predicted"/>
<dbReference type="RefSeq" id="XP_025369148.1">
    <property type="nucleotide sequence ID" value="XM_025511877.1"/>
</dbReference>
<dbReference type="Pfam" id="PF12937">
    <property type="entry name" value="F-box-like"/>
    <property type="match status" value="1"/>
</dbReference>
<evidence type="ECO:0000256" key="4">
    <source>
        <dbReference type="SAM" id="MobiDB-lite"/>
    </source>
</evidence>
<keyword evidence="2" id="KW-0677">Repeat</keyword>
<dbReference type="GO" id="GO:0006206">
    <property type="term" value="P:pyrimidine nucleobase metabolic process"/>
    <property type="evidence" value="ECO:0007669"/>
    <property type="project" value="TreeGrafter"/>
</dbReference>
<feature type="compositionally biased region" description="Low complexity" evidence="4">
    <location>
        <begin position="27"/>
        <end position="38"/>
    </location>
</feature>